<evidence type="ECO:0000313" key="6">
    <source>
        <dbReference type="Proteomes" id="UP000053201"/>
    </source>
</evidence>
<dbReference type="Pfam" id="PF01230">
    <property type="entry name" value="HIT"/>
    <property type="match status" value="1"/>
</dbReference>
<dbReference type="GO" id="GO:0003824">
    <property type="term" value="F:catalytic activity"/>
    <property type="evidence" value="ECO:0007669"/>
    <property type="project" value="InterPro"/>
</dbReference>
<accession>A0A0L0HVT4</accession>
<reference evidence="5 6" key="1">
    <citation type="submission" date="2009-08" db="EMBL/GenBank/DDBJ databases">
        <title>The Genome Sequence of Spizellomyces punctatus strain DAOM BR117.</title>
        <authorList>
            <consortium name="The Broad Institute Genome Sequencing Platform"/>
            <person name="Russ C."/>
            <person name="Cuomo C."/>
            <person name="Shea T."/>
            <person name="Young S.K."/>
            <person name="Zeng Q."/>
            <person name="Koehrsen M."/>
            <person name="Haas B."/>
            <person name="Borodovsky M."/>
            <person name="Guigo R."/>
            <person name="Alvarado L."/>
            <person name="Berlin A."/>
            <person name="Bochicchio J."/>
            <person name="Borenstein D."/>
            <person name="Chapman S."/>
            <person name="Chen Z."/>
            <person name="Engels R."/>
            <person name="Freedman E."/>
            <person name="Gellesch M."/>
            <person name="Goldberg J."/>
            <person name="Griggs A."/>
            <person name="Gujja S."/>
            <person name="Heiman D."/>
            <person name="Hepburn T."/>
            <person name="Howarth C."/>
            <person name="Jen D."/>
            <person name="Larson L."/>
            <person name="Lewis B."/>
            <person name="Mehta T."/>
            <person name="Park D."/>
            <person name="Pearson M."/>
            <person name="Roberts A."/>
            <person name="Saif S."/>
            <person name="Shenoy N."/>
            <person name="Sisk P."/>
            <person name="Stolte C."/>
            <person name="Sykes S."/>
            <person name="Thomson T."/>
            <person name="Walk T."/>
            <person name="White J."/>
            <person name="Yandava C."/>
            <person name="Burger G."/>
            <person name="Gray M.W."/>
            <person name="Holland P.W.H."/>
            <person name="King N."/>
            <person name="Lang F.B.F."/>
            <person name="Roger A.J."/>
            <person name="Ruiz-Trillo I."/>
            <person name="Lander E."/>
            <person name="Nusbaum C."/>
        </authorList>
    </citation>
    <scope>NUCLEOTIDE SEQUENCE [LARGE SCALE GENOMIC DNA]</scope>
    <source>
        <strain evidence="5 6">DAOM BR117</strain>
    </source>
</reference>
<dbReference type="PANTHER" id="PTHR46648:SF1">
    <property type="entry name" value="ADENOSINE 5'-MONOPHOSPHORAMIDASE HNT1"/>
    <property type="match status" value="1"/>
</dbReference>
<dbReference type="EMBL" id="KQ257450">
    <property type="protein sequence ID" value="KND05010.1"/>
    <property type="molecule type" value="Genomic_DNA"/>
</dbReference>
<protein>
    <submittedName>
        <fullName evidence="5">Hit family protein 1</fullName>
    </submittedName>
</protein>
<proteinExistence type="predicted"/>
<evidence type="ECO:0000259" key="4">
    <source>
        <dbReference type="PROSITE" id="PS51084"/>
    </source>
</evidence>
<dbReference type="PROSITE" id="PS51084">
    <property type="entry name" value="HIT_2"/>
    <property type="match status" value="1"/>
</dbReference>
<dbReference type="GO" id="GO:0009117">
    <property type="term" value="P:nucleotide metabolic process"/>
    <property type="evidence" value="ECO:0007669"/>
    <property type="project" value="TreeGrafter"/>
</dbReference>
<dbReference type="VEuPathDB" id="FungiDB:SPPG_00691"/>
<feature type="domain" description="HIT" evidence="4">
    <location>
        <begin position="1"/>
        <end position="80"/>
    </location>
</feature>
<dbReference type="STRING" id="645134.A0A0L0HVT4"/>
<dbReference type="RefSeq" id="XP_016613049.1">
    <property type="nucleotide sequence ID" value="XM_016749019.1"/>
</dbReference>
<organism evidence="5 6">
    <name type="scientific">Spizellomyces punctatus (strain DAOM BR117)</name>
    <dbReference type="NCBI Taxonomy" id="645134"/>
    <lineage>
        <taxon>Eukaryota</taxon>
        <taxon>Fungi</taxon>
        <taxon>Fungi incertae sedis</taxon>
        <taxon>Chytridiomycota</taxon>
        <taxon>Chytridiomycota incertae sedis</taxon>
        <taxon>Chytridiomycetes</taxon>
        <taxon>Spizellomycetales</taxon>
        <taxon>Spizellomycetaceae</taxon>
        <taxon>Spizellomyces</taxon>
    </lineage>
</organism>
<dbReference type="GeneID" id="27684403"/>
<dbReference type="InterPro" id="IPR019808">
    <property type="entry name" value="Histidine_triad_CS"/>
</dbReference>
<dbReference type="SUPFAM" id="SSF54197">
    <property type="entry name" value="HIT-like"/>
    <property type="match status" value="1"/>
</dbReference>
<dbReference type="InterPro" id="IPR036265">
    <property type="entry name" value="HIT-like_sf"/>
</dbReference>
<evidence type="ECO:0000313" key="5">
    <source>
        <dbReference type="EMBL" id="KND05010.1"/>
    </source>
</evidence>
<name>A0A0L0HVT4_SPIPD</name>
<keyword evidence="6" id="KW-1185">Reference proteome</keyword>
<feature type="short sequence motif" description="Histidine triad motif" evidence="2 3">
    <location>
        <begin position="65"/>
        <end position="69"/>
    </location>
</feature>
<evidence type="ECO:0000256" key="1">
    <source>
        <dbReference type="PIRSR" id="PIRSR601310-1"/>
    </source>
</evidence>
<dbReference type="FunCoup" id="A0A0L0HVT4">
    <property type="interactions" value="166"/>
</dbReference>
<dbReference type="eggNOG" id="KOG3275">
    <property type="taxonomic scope" value="Eukaryota"/>
</dbReference>
<evidence type="ECO:0000256" key="3">
    <source>
        <dbReference type="PROSITE-ProRule" id="PRU00464"/>
    </source>
</evidence>
<dbReference type="Gene3D" id="3.30.428.10">
    <property type="entry name" value="HIT-like"/>
    <property type="match status" value="1"/>
</dbReference>
<dbReference type="PANTHER" id="PTHR46648">
    <property type="entry name" value="HIT FAMILY PROTEIN 1"/>
    <property type="match status" value="1"/>
</dbReference>
<dbReference type="InParanoid" id="A0A0L0HVT4"/>
<dbReference type="PROSITE" id="PS00892">
    <property type="entry name" value="HIT_1"/>
    <property type="match status" value="1"/>
</dbReference>
<dbReference type="Proteomes" id="UP000053201">
    <property type="component" value="Unassembled WGS sequence"/>
</dbReference>
<dbReference type="AlphaFoldDB" id="A0A0L0HVT4"/>
<dbReference type="OrthoDB" id="672793at2759"/>
<feature type="active site" description="Tele-AMP-histidine intermediate" evidence="1">
    <location>
        <position position="67"/>
    </location>
</feature>
<evidence type="ECO:0000256" key="2">
    <source>
        <dbReference type="PIRSR" id="PIRSR601310-3"/>
    </source>
</evidence>
<dbReference type="InterPro" id="IPR001310">
    <property type="entry name" value="Histidine_triad_HIT"/>
</dbReference>
<dbReference type="InterPro" id="IPR011146">
    <property type="entry name" value="HIT-like"/>
</dbReference>
<gene>
    <name evidence="5" type="ORF">SPPG_00691</name>
</gene>
<dbReference type="OMA" id="YHAEFMH"/>
<sequence>MSTLSPKDIRWLVIPKEHATFAHELSDESLADLLPVAKRVAKALDAPNYNILQNNGRLAHQVVEHVHFHIIPKPNEEEGLGVGWPGKTVDKEELKALAEQISAKI</sequence>